<feature type="domain" description="ZNFX1" evidence="3">
    <location>
        <begin position="577"/>
        <end position="681"/>
    </location>
</feature>
<dbReference type="InterPro" id="IPR027417">
    <property type="entry name" value="P-loop_NTPase"/>
</dbReference>
<gene>
    <name evidence="4" type="ORF">L9F63_014515</name>
</gene>
<protein>
    <recommendedName>
        <fullName evidence="6">NFX1-type zinc finger-containing protein 1</fullName>
    </recommendedName>
</protein>
<evidence type="ECO:0000256" key="1">
    <source>
        <dbReference type="SAM" id="MobiDB-lite"/>
    </source>
</evidence>
<evidence type="ECO:0000313" key="4">
    <source>
        <dbReference type="EMBL" id="KAJ9594038.1"/>
    </source>
</evidence>
<dbReference type="Pfam" id="PF25396">
    <property type="entry name" value="ZNFX1"/>
    <property type="match status" value="1"/>
</dbReference>
<name>A0AAD8A9Y8_DIPPU</name>
<feature type="compositionally biased region" description="Basic residues" evidence="1">
    <location>
        <begin position="248"/>
        <end position="257"/>
    </location>
</feature>
<feature type="compositionally biased region" description="Basic and acidic residues" evidence="1">
    <location>
        <begin position="258"/>
        <end position="279"/>
    </location>
</feature>
<organism evidence="4 5">
    <name type="scientific">Diploptera punctata</name>
    <name type="common">Pacific beetle cockroach</name>
    <dbReference type="NCBI Taxonomy" id="6984"/>
    <lineage>
        <taxon>Eukaryota</taxon>
        <taxon>Metazoa</taxon>
        <taxon>Ecdysozoa</taxon>
        <taxon>Arthropoda</taxon>
        <taxon>Hexapoda</taxon>
        <taxon>Insecta</taxon>
        <taxon>Pterygota</taxon>
        <taxon>Neoptera</taxon>
        <taxon>Polyneoptera</taxon>
        <taxon>Dictyoptera</taxon>
        <taxon>Blattodea</taxon>
        <taxon>Blaberoidea</taxon>
        <taxon>Blaberidae</taxon>
        <taxon>Diplopterinae</taxon>
        <taxon>Diploptera</taxon>
    </lineage>
</organism>
<feature type="compositionally biased region" description="Polar residues" evidence="1">
    <location>
        <begin position="280"/>
        <end position="293"/>
    </location>
</feature>
<feature type="region of interest" description="Disordered" evidence="1">
    <location>
        <begin position="201"/>
        <end position="293"/>
    </location>
</feature>
<feature type="region of interest" description="Disordered" evidence="1">
    <location>
        <begin position="1"/>
        <end position="76"/>
    </location>
</feature>
<dbReference type="GO" id="GO:0031048">
    <property type="term" value="P:regulatory ncRNA-mediated heterochromatin formation"/>
    <property type="evidence" value="ECO:0007669"/>
    <property type="project" value="TreeGrafter"/>
</dbReference>
<dbReference type="SUPFAM" id="SSF52540">
    <property type="entry name" value="P-loop containing nucleoside triphosphate hydrolases"/>
    <property type="match status" value="1"/>
</dbReference>
<reference evidence="4" key="2">
    <citation type="submission" date="2023-05" db="EMBL/GenBank/DDBJ databases">
        <authorList>
            <person name="Fouks B."/>
        </authorList>
    </citation>
    <scope>NUCLEOTIDE SEQUENCE</scope>
    <source>
        <strain evidence="4">Stay&amp;Tobe</strain>
        <tissue evidence="4">Testes</tissue>
    </source>
</reference>
<dbReference type="Pfam" id="PF13086">
    <property type="entry name" value="AAA_11"/>
    <property type="match status" value="1"/>
</dbReference>
<proteinExistence type="predicted"/>
<dbReference type="Gene3D" id="3.40.50.300">
    <property type="entry name" value="P-loop containing nucleotide triphosphate hydrolases"/>
    <property type="match status" value="1"/>
</dbReference>
<evidence type="ECO:0008006" key="6">
    <source>
        <dbReference type="Google" id="ProtNLM"/>
    </source>
</evidence>
<dbReference type="InterPro" id="IPR057373">
    <property type="entry name" value="ZNFX1"/>
</dbReference>
<feature type="compositionally biased region" description="Polar residues" evidence="1">
    <location>
        <begin position="103"/>
        <end position="115"/>
    </location>
</feature>
<evidence type="ECO:0000313" key="5">
    <source>
        <dbReference type="Proteomes" id="UP001233999"/>
    </source>
</evidence>
<dbReference type="GO" id="GO:0004386">
    <property type="term" value="F:helicase activity"/>
    <property type="evidence" value="ECO:0007669"/>
    <property type="project" value="InterPro"/>
</dbReference>
<keyword evidence="5" id="KW-1185">Reference proteome</keyword>
<feature type="compositionally biased region" description="Basic and acidic residues" evidence="1">
    <location>
        <begin position="222"/>
        <end position="232"/>
    </location>
</feature>
<dbReference type="PANTHER" id="PTHR10887:SF341">
    <property type="entry name" value="NFX1-TYPE ZINC FINGER-CONTAINING PROTEIN 1"/>
    <property type="match status" value="1"/>
</dbReference>
<feature type="compositionally biased region" description="Polar residues" evidence="1">
    <location>
        <begin position="49"/>
        <end position="67"/>
    </location>
</feature>
<dbReference type="GO" id="GO:0031380">
    <property type="term" value="C:nuclear RNA-directed RNA polymerase complex"/>
    <property type="evidence" value="ECO:0007669"/>
    <property type="project" value="TreeGrafter"/>
</dbReference>
<dbReference type="InterPro" id="IPR045055">
    <property type="entry name" value="DNA2/NAM7-like"/>
</dbReference>
<dbReference type="InterPro" id="IPR041677">
    <property type="entry name" value="DNA2/NAM7_AAA_11"/>
</dbReference>
<reference evidence="4" key="1">
    <citation type="journal article" date="2023" name="IScience">
        <title>Live-bearing cockroach genome reveals convergent evolutionary mechanisms linked to viviparity in insects and beyond.</title>
        <authorList>
            <person name="Fouks B."/>
            <person name="Harrison M.C."/>
            <person name="Mikhailova A.A."/>
            <person name="Marchal E."/>
            <person name="English S."/>
            <person name="Carruthers M."/>
            <person name="Jennings E.C."/>
            <person name="Chiamaka E.L."/>
            <person name="Frigard R.A."/>
            <person name="Pippel M."/>
            <person name="Attardo G.M."/>
            <person name="Benoit J.B."/>
            <person name="Bornberg-Bauer E."/>
            <person name="Tobe S.S."/>
        </authorList>
    </citation>
    <scope>NUCLEOTIDE SEQUENCE</scope>
    <source>
        <strain evidence="4">Stay&amp;Tobe</strain>
    </source>
</reference>
<feature type="region of interest" description="Disordered" evidence="1">
    <location>
        <begin position="95"/>
        <end position="118"/>
    </location>
</feature>
<feature type="non-terminal residue" evidence="4">
    <location>
        <position position="1"/>
    </location>
</feature>
<dbReference type="PANTHER" id="PTHR10887">
    <property type="entry name" value="DNA2/NAM7 HELICASE FAMILY"/>
    <property type="match status" value="1"/>
</dbReference>
<feature type="domain" description="DNA2/NAM7 helicase helicase" evidence="2">
    <location>
        <begin position="751"/>
        <end position="883"/>
    </location>
</feature>
<feature type="compositionally biased region" description="Basic and acidic residues" evidence="1">
    <location>
        <begin position="16"/>
        <end position="34"/>
    </location>
</feature>
<feature type="region of interest" description="Disordered" evidence="1">
    <location>
        <begin position="149"/>
        <end position="177"/>
    </location>
</feature>
<evidence type="ECO:0000259" key="3">
    <source>
        <dbReference type="Pfam" id="PF25396"/>
    </source>
</evidence>
<sequence>MAESLADDLYSLLPNKNDESHSSSRDSKRKEKSVSYRGGRCPYKEQRVPKSTNGSQRQVSVSPSCRQFSRKEVSSENIQESLTDDLYCVSSNTNIKTSHKTGKQNATQRQRSVPRNRQYLRERATSAGIQESLADDLYILPNADIKSSHKTEKQNVSQKQRSVSQNDRQFSRQETNAIDKLQLPHVVDCKEQDESGLQFNKQFSKNNRDPKVSIQNENSQYGKEKPSADFRHVSNITGSDNDKWERVTKRKNNKKEKKYQNSDNNRHTKEDKHFNRDNIQKNIGNTNQPITRNSNTNFMNEQPFFYNEQNTNQNRRREYVMGYTELERLSNEDDPYGVIEVLANRTYGFEKLLKQELKPDVVILVIKLLSKLCNVEFAELKIKLLSSACNFNFLDQLSRHIAVIPLEQNKRRKANIGSFFEDLLSFLETVINLLPSKAAEETFEKIIMMVEMTMKVNEQQKSVTISEEIKKKFDKMSNQYKICVEEQNKKKNALNVDVKNIDIAPDDFRDISLFPTSDDILSNEQAFIRPNIVKGAYSSVEHYLDIQFRLLREDFIFPLKEGISQYIDMDENKHFRKISNVRVYRKVTFINPMIIKDRLGLIVSFDPDKRLKKVVWEHTKRFMYGSLLMFSSDNFATIMFATVMDRKIENLKKGIVIVQLSEGTTITHELFINEFVMAESNVYFEPYYHVMKALQEMNAPAFPMEQYIIRAEMSEKSPKYLTAEGGQTLDIDGYSVLVLQDSSWPNPEKLKLDESQYNAFKACLTREFAVVQGPPGTGKTFLGLKIARVLLKNFPIWYSSCKPILVVCYTNHALDQFLEGLIPVTDRIVRVGGQSKCEVLNPFNLKEKRRTNQKLKGIYNLMRDIRFRMSDCMHSIRNIQAELEFISNNEGIISLSILKQFGISKQQLACFEAVSPELSEVYFIEWLEYGMYDDLPPNNGEEITIENAGNNVANETQSGLEEAEVFEDANDMQYQEWDDALDLDLDIQEIIPRIKLALDLRKVQEEIEWEQLQLTYLNEQRLLDPTLAHNIQQKEMICDDLMFRFNYIKHQLTREEYLDRRTLQQLLQCNELWELQANDRWHLYRYWVDRLRTALIMELKRLEDCYRIEARMYEDAQQINDLEIMKNSLVVGMTTTGAARLQNLLKALKARI</sequence>
<dbReference type="AlphaFoldDB" id="A0AAD8A9Y8"/>
<feature type="compositionally biased region" description="Polar residues" evidence="1">
    <location>
        <begin position="154"/>
        <end position="176"/>
    </location>
</feature>
<dbReference type="Proteomes" id="UP001233999">
    <property type="component" value="Unassembled WGS sequence"/>
</dbReference>
<accession>A0AAD8A9Y8</accession>
<comment type="caution">
    <text evidence="4">The sequence shown here is derived from an EMBL/GenBank/DDBJ whole genome shotgun (WGS) entry which is preliminary data.</text>
</comment>
<dbReference type="EMBL" id="JASPKZ010003077">
    <property type="protein sequence ID" value="KAJ9594038.1"/>
    <property type="molecule type" value="Genomic_DNA"/>
</dbReference>
<evidence type="ECO:0000259" key="2">
    <source>
        <dbReference type="Pfam" id="PF13086"/>
    </source>
</evidence>